<evidence type="ECO:0000256" key="5">
    <source>
        <dbReference type="ARBA" id="ARBA00022741"/>
    </source>
</evidence>
<keyword evidence="9 11" id="KW-1133">Transmembrane helix</keyword>
<proteinExistence type="predicted"/>
<dbReference type="PANTHER" id="PTHR43394">
    <property type="entry name" value="ATP-DEPENDENT PERMEASE MDL1, MITOCHONDRIAL"/>
    <property type="match status" value="1"/>
</dbReference>
<dbReference type="Pfam" id="PF00005">
    <property type="entry name" value="ABC_tran"/>
    <property type="match status" value="1"/>
</dbReference>
<dbReference type="GO" id="GO:0008234">
    <property type="term" value="F:cysteine-type peptidase activity"/>
    <property type="evidence" value="ECO:0007669"/>
    <property type="project" value="UniProtKB-KW"/>
</dbReference>
<dbReference type="PROSITE" id="PS50990">
    <property type="entry name" value="PEPTIDASE_C39"/>
    <property type="match status" value="1"/>
</dbReference>
<dbReference type="GO" id="GO:0030256">
    <property type="term" value="C:type I protein secretion system complex"/>
    <property type="evidence" value="ECO:0007669"/>
    <property type="project" value="InterPro"/>
</dbReference>
<evidence type="ECO:0000256" key="1">
    <source>
        <dbReference type="ARBA" id="ARBA00004651"/>
    </source>
</evidence>
<keyword evidence="5" id="KW-0547">Nucleotide-binding</keyword>
<feature type="transmembrane region" description="Helical" evidence="11">
    <location>
        <begin position="371"/>
        <end position="391"/>
    </location>
</feature>
<organism evidence="15 16">
    <name type="scientific">Nostoc commune NIES-4072</name>
    <dbReference type="NCBI Taxonomy" id="2005467"/>
    <lineage>
        <taxon>Bacteria</taxon>
        <taxon>Bacillati</taxon>
        <taxon>Cyanobacteriota</taxon>
        <taxon>Cyanophyceae</taxon>
        <taxon>Nostocales</taxon>
        <taxon>Nostocaceae</taxon>
        <taxon>Nostoc</taxon>
    </lineage>
</organism>
<evidence type="ECO:0000259" key="12">
    <source>
        <dbReference type="PROSITE" id="PS50893"/>
    </source>
</evidence>
<evidence type="ECO:0000256" key="2">
    <source>
        <dbReference type="ARBA" id="ARBA00022448"/>
    </source>
</evidence>
<evidence type="ECO:0000313" key="15">
    <source>
        <dbReference type="EMBL" id="GBG23377.1"/>
    </source>
</evidence>
<dbReference type="Gene3D" id="3.40.50.300">
    <property type="entry name" value="P-loop containing nucleotide triphosphate hydrolases"/>
    <property type="match status" value="1"/>
</dbReference>
<dbReference type="AlphaFoldDB" id="A0A2R5FXA2"/>
<keyword evidence="3" id="KW-1003">Cell membrane</keyword>
<dbReference type="PROSITE" id="PS00211">
    <property type="entry name" value="ABC_TRANSPORTER_1"/>
    <property type="match status" value="1"/>
</dbReference>
<evidence type="ECO:0000256" key="10">
    <source>
        <dbReference type="ARBA" id="ARBA00023136"/>
    </source>
</evidence>
<dbReference type="SUPFAM" id="SSF52540">
    <property type="entry name" value="P-loop containing nucleoside triphosphate hydrolases"/>
    <property type="match status" value="1"/>
</dbReference>
<dbReference type="Pfam" id="PF00664">
    <property type="entry name" value="ABC_membrane"/>
    <property type="match status" value="1"/>
</dbReference>
<dbReference type="FunFam" id="3.40.50.300:FF:000221">
    <property type="entry name" value="Multidrug ABC transporter ATP-binding protein"/>
    <property type="match status" value="1"/>
</dbReference>
<evidence type="ECO:0000256" key="7">
    <source>
        <dbReference type="ARBA" id="ARBA00022807"/>
    </source>
</evidence>
<feature type="domain" description="Peptidase C39" evidence="14">
    <location>
        <begin position="181"/>
        <end position="305"/>
    </location>
</feature>
<dbReference type="CDD" id="cd18782">
    <property type="entry name" value="ABC_6TM_PrtD_LapB_HlyB_like"/>
    <property type="match status" value="1"/>
</dbReference>
<dbReference type="GO" id="GO:0005886">
    <property type="term" value="C:plasma membrane"/>
    <property type="evidence" value="ECO:0007669"/>
    <property type="project" value="UniProtKB-SubCell"/>
</dbReference>
<dbReference type="InterPro" id="IPR003439">
    <property type="entry name" value="ABC_transporter-like_ATP-bd"/>
</dbReference>
<dbReference type="NCBIfam" id="TIGR01846">
    <property type="entry name" value="type_I_sec_HlyB"/>
    <property type="match status" value="1"/>
</dbReference>
<dbReference type="InterPro" id="IPR003593">
    <property type="entry name" value="AAA+_ATPase"/>
</dbReference>
<evidence type="ECO:0000256" key="8">
    <source>
        <dbReference type="ARBA" id="ARBA00022840"/>
    </source>
</evidence>
<feature type="domain" description="ABC transporter" evidence="12">
    <location>
        <begin position="651"/>
        <end position="886"/>
    </location>
</feature>
<comment type="caution">
    <text evidence="15">The sequence shown here is derived from an EMBL/GenBank/DDBJ whole genome shotgun (WGS) entry which is preliminary data.</text>
</comment>
<dbReference type="EMBL" id="BDUD01000002">
    <property type="protein sequence ID" value="GBG23377.1"/>
    <property type="molecule type" value="Genomic_DNA"/>
</dbReference>
<dbReference type="SMART" id="SM00382">
    <property type="entry name" value="AAA"/>
    <property type="match status" value="1"/>
</dbReference>
<evidence type="ECO:0000256" key="3">
    <source>
        <dbReference type="ARBA" id="ARBA00022475"/>
    </source>
</evidence>
<dbReference type="InterPro" id="IPR005074">
    <property type="entry name" value="Peptidase_C39"/>
</dbReference>
<dbReference type="SUPFAM" id="SSF90123">
    <property type="entry name" value="ABC transporter transmembrane region"/>
    <property type="match status" value="1"/>
</dbReference>
<dbReference type="InterPro" id="IPR039421">
    <property type="entry name" value="Type_1_exporter"/>
</dbReference>
<keyword evidence="7" id="KW-0645">Protease</keyword>
<dbReference type="PROSITE" id="PS50929">
    <property type="entry name" value="ABC_TM1F"/>
    <property type="match status" value="1"/>
</dbReference>
<keyword evidence="6" id="KW-0378">Hydrolase</keyword>
<feature type="transmembrane region" description="Helical" evidence="11">
    <location>
        <begin position="333"/>
        <end position="359"/>
    </location>
</feature>
<dbReference type="Proteomes" id="UP000245124">
    <property type="component" value="Unassembled WGS sequence"/>
</dbReference>
<dbReference type="Gene3D" id="1.20.1560.10">
    <property type="entry name" value="ABC transporter type 1, transmembrane domain"/>
    <property type="match status" value="1"/>
</dbReference>
<dbReference type="GO" id="GO:0006508">
    <property type="term" value="P:proteolysis"/>
    <property type="evidence" value="ECO:0007669"/>
    <property type="project" value="InterPro"/>
</dbReference>
<protein>
    <submittedName>
        <fullName evidence="15">Toxin secretion ABC transporter ATP-binding protein</fullName>
    </submittedName>
</protein>
<dbReference type="GO" id="GO:0005524">
    <property type="term" value="F:ATP binding"/>
    <property type="evidence" value="ECO:0007669"/>
    <property type="project" value="UniProtKB-KW"/>
</dbReference>
<dbReference type="GO" id="GO:0015421">
    <property type="term" value="F:ABC-type oligopeptide transporter activity"/>
    <property type="evidence" value="ECO:0007669"/>
    <property type="project" value="TreeGrafter"/>
</dbReference>
<comment type="subcellular location">
    <subcellularLocation>
        <location evidence="1">Cell membrane</location>
        <topology evidence="1">Multi-pass membrane protein</topology>
    </subcellularLocation>
</comment>
<keyword evidence="8 15" id="KW-0067">ATP-binding</keyword>
<evidence type="ECO:0000313" key="16">
    <source>
        <dbReference type="Proteomes" id="UP000245124"/>
    </source>
</evidence>
<evidence type="ECO:0000259" key="14">
    <source>
        <dbReference type="PROSITE" id="PS50990"/>
    </source>
</evidence>
<dbReference type="InterPro" id="IPR036640">
    <property type="entry name" value="ABC1_TM_sf"/>
</dbReference>
<feature type="transmembrane region" description="Helical" evidence="11">
    <location>
        <begin position="444"/>
        <end position="465"/>
    </location>
</feature>
<keyword evidence="10 11" id="KW-0472">Membrane</keyword>
<evidence type="ECO:0000259" key="13">
    <source>
        <dbReference type="PROSITE" id="PS50929"/>
    </source>
</evidence>
<evidence type="ECO:0000256" key="11">
    <source>
        <dbReference type="SAM" id="Phobius"/>
    </source>
</evidence>
<gene>
    <name evidence="15" type="ORF">NIES4072_70890</name>
</gene>
<evidence type="ECO:0000256" key="9">
    <source>
        <dbReference type="ARBA" id="ARBA00022989"/>
    </source>
</evidence>
<name>A0A2R5FXA2_NOSCO</name>
<dbReference type="Pfam" id="PF03412">
    <property type="entry name" value="Peptidase_C39"/>
    <property type="match status" value="1"/>
</dbReference>
<evidence type="ECO:0000256" key="4">
    <source>
        <dbReference type="ARBA" id="ARBA00022692"/>
    </source>
</evidence>
<feature type="domain" description="ABC transmembrane type-1" evidence="13">
    <location>
        <begin position="337"/>
        <end position="616"/>
    </location>
</feature>
<dbReference type="InterPro" id="IPR011527">
    <property type="entry name" value="ABC1_TM_dom"/>
</dbReference>
<dbReference type="Gene3D" id="3.90.70.10">
    <property type="entry name" value="Cysteine proteinases"/>
    <property type="match status" value="1"/>
</dbReference>
<keyword evidence="16" id="KW-1185">Reference proteome</keyword>
<keyword evidence="4 11" id="KW-0812">Transmembrane</keyword>
<dbReference type="PROSITE" id="PS50893">
    <property type="entry name" value="ABC_TRANSPORTER_2"/>
    <property type="match status" value="1"/>
</dbReference>
<reference evidence="15 16" key="1">
    <citation type="submission" date="2017-06" db="EMBL/GenBank/DDBJ databases">
        <title>Genome sequencing of cyanobaciteial culture collection at National Institute for Environmental Studies (NIES).</title>
        <authorList>
            <person name="Hirose Y."/>
            <person name="Shimura Y."/>
            <person name="Fujisawa T."/>
            <person name="Nakamura Y."/>
            <person name="Kawachi M."/>
        </authorList>
    </citation>
    <scope>NUCLEOTIDE SEQUENCE [LARGE SCALE GENOMIC DNA]</scope>
    <source>
        <strain evidence="15 16">NIES-4072</strain>
    </source>
</reference>
<dbReference type="GO" id="GO:0016887">
    <property type="term" value="F:ATP hydrolysis activity"/>
    <property type="evidence" value="ECO:0007669"/>
    <property type="project" value="InterPro"/>
</dbReference>
<dbReference type="PANTHER" id="PTHR43394:SF1">
    <property type="entry name" value="ATP-BINDING CASSETTE SUB-FAMILY B MEMBER 10, MITOCHONDRIAL"/>
    <property type="match status" value="1"/>
</dbReference>
<dbReference type="InterPro" id="IPR017871">
    <property type="entry name" value="ABC_transporter-like_CS"/>
</dbReference>
<evidence type="ECO:0000256" key="6">
    <source>
        <dbReference type="ARBA" id="ARBA00022801"/>
    </source>
</evidence>
<dbReference type="CDD" id="cd02259">
    <property type="entry name" value="Peptidase_C39_like"/>
    <property type="match status" value="1"/>
</dbReference>
<sequence length="892" mass="98696">MLRRVPCETAIASVETLCLTLKASDFLSLLELEPAVANAFRNYCSLVEVFDLLGAELERRGKILDNLKELATALTKQATILNLPNGTTPLQQLDPNLLWLVSSKGSNYDVGERLLPGSDRANITGEVRLVGFTDPTLPMAESDVNIASLSDTGIWANAPFAPLSPEQAEEVESGQGIKYPHISGRGPVDGTLACFQMLAQHLRMPFRRDVLRRALVSNKQRTGGISIQLCGALAELMGLTSQLVNVPAVAISKLPTPVLIPWQDSYAILYKATEFELVLGIPEQGIIRKKPADFVETWGEEGQVLLLQPTKETPQKRFGLSWFLPAIKKHRTVLIEVFIASLFVQLLGLANPLITQVIIDKVIIQNGINTLNVLGFLLIAMAIVEGIITWLRTNLFVDTTNRIDLSLGSEVIDHLLRLPLRYFEKRPVGEISSRINELENIRSFLTGTALTVVLDAIFSVIYIVVMIFYSWLLTIVALATVPLFALITFIFAPIIRSQTRTKAERNAETQSYLVEVVSGIQTVKAQNIELNSRWQWQSRYGRYISASFENVLTSNTASSLSNFLNKLSSLLLLWVGAYLVLQQKLTLGQLIAFRIIAGYVTSPLLRLIQLWQNFQETALSLERLADILDTPQETEIAGRNNIPMPAIVGAVQYESVTFSFAKSPNPQLNNVHLDIEAGMFVGVVGQSGAGKSTLTKLLPRLYELDSGRIKIDGYDINKVELYSLRQQIGMVLQDTLLFDTTVQENIALTMPDATPEEIVEAAKIACAHDFIMNLPLGYETRVGERGSALSGGQRQRIAIARTVLQNPPLLILDEATSALDYATERQVCLNLAQVFKGRTVFFITHRLATIQNADVILMMSQGRIAEQGTHGELIGMNGLYYCLYQQQSAISE</sequence>
<keyword evidence="2" id="KW-0813">Transport</keyword>
<accession>A0A2R5FXA2</accession>
<dbReference type="InterPro" id="IPR010132">
    <property type="entry name" value="ATPase_T1SS_HlyB"/>
</dbReference>
<dbReference type="InterPro" id="IPR027417">
    <property type="entry name" value="P-loop_NTPase"/>
</dbReference>
<dbReference type="GO" id="GO:0030253">
    <property type="term" value="P:protein secretion by the type I secretion system"/>
    <property type="evidence" value="ECO:0007669"/>
    <property type="project" value="InterPro"/>
</dbReference>
<keyword evidence="7" id="KW-0788">Thiol protease</keyword>
<feature type="transmembrane region" description="Helical" evidence="11">
    <location>
        <begin position="471"/>
        <end position="495"/>
    </location>
</feature>